<sequence>MRYTGFFPCSLFPSWEGLGRVFKLRVPPFPLKKGDFEYGSPLNKGGWGGSNILRKTLKTHPRGGFLFPVPCSQIRCSLKPGNLYLTKLKTAIQHGGNQYTFQK</sequence>
<proteinExistence type="predicted"/>
<dbReference type="Proteomes" id="UP000003959">
    <property type="component" value="Unassembled WGS sequence"/>
</dbReference>
<dbReference type="HOGENOM" id="CLU_2260569_0_0_3"/>
<gene>
    <name evidence="1" type="ORF">LYNGBM3L_70340</name>
</gene>
<evidence type="ECO:0000313" key="2">
    <source>
        <dbReference type="Proteomes" id="UP000003959"/>
    </source>
</evidence>
<reference evidence="2" key="1">
    <citation type="journal article" date="2011" name="Proc. Natl. Acad. Sci. U.S.A.">
        <title>Genomic insights into the physiology and ecology of the marine filamentous cyanobacterium Lyngbya majuscula.</title>
        <authorList>
            <person name="Jones A.C."/>
            <person name="Monroe E.A."/>
            <person name="Podell S."/>
            <person name="Hess W.R."/>
            <person name="Klages S."/>
            <person name="Esquenazi E."/>
            <person name="Niessen S."/>
            <person name="Hoover H."/>
            <person name="Rothmann M."/>
            <person name="Lasken R.S."/>
            <person name="Yates J.R.III."/>
            <person name="Reinhardt R."/>
            <person name="Kube M."/>
            <person name="Burkart M.D."/>
            <person name="Allen E.E."/>
            <person name="Dorrestein P.C."/>
            <person name="Gerwick W.H."/>
            <person name="Gerwick L."/>
        </authorList>
    </citation>
    <scope>NUCLEOTIDE SEQUENCE [LARGE SCALE GENOMIC DNA]</scope>
    <source>
        <strain evidence="2">3L</strain>
    </source>
</reference>
<organism evidence="1 2">
    <name type="scientific">Moorena producens 3L</name>
    <dbReference type="NCBI Taxonomy" id="489825"/>
    <lineage>
        <taxon>Bacteria</taxon>
        <taxon>Bacillati</taxon>
        <taxon>Cyanobacteriota</taxon>
        <taxon>Cyanophyceae</taxon>
        <taxon>Coleofasciculales</taxon>
        <taxon>Coleofasciculaceae</taxon>
        <taxon>Moorena</taxon>
    </lineage>
</organism>
<name>F4Y2F1_9CYAN</name>
<evidence type="ECO:0000313" key="1">
    <source>
        <dbReference type="EMBL" id="EGJ28795.1"/>
    </source>
</evidence>
<dbReference type="EMBL" id="GL890971">
    <property type="protein sequence ID" value="EGJ28795.1"/>
    <property type="molecule type" value="Genomic_DNA"/>
</dbReference>
<accession>F4Y2F1</accession>
<protein>
    <submittedName>
        <fullName evidence="1">Uncharacterized protein</fullName>
    </submittedName>
</protein>
<keyword evidence="2" id="KW-1185">Reference proteome</keyword>
<dbReference type="AlphaFoldDB" id="F4Y2F1"/>